<protein>
    <submittedName>
        <fullName evidence="1">Uncharacterized protein</fullName>
    </submittedName>
</protein>
<reference evidence="1 2" key="2">
    <citation type="submission" date="2018-06" db="EMBL/GenBank/DDBJ databases">
        <title>Metagenomic assembly of (sub)arctic Cyanobacteria and their associated microbiome from non-axenic cultures.</title>
        <authorList>
            <person name="Baurain D."/>
        </authorList>
    </citation>
    <scope>NUCLEOTIDE SEQUENCE [LARGE SCALE GENOMIC DNA]</scope>
    <source>
        <strain evidence="1">ULC041bin1</strain>
    </source>
</reference>
<sequence>MRLDLGTLQPHGNDDRGLLEQFVVDNEDLERLESLLDQFNIFEAVGMVRQEIRHFLLDLLRSNLY</sequence>
<evidence type="ECO:0000313" key="2">
    <source>
        <dbReference type="Proteomes" id="UP000249081"/>
    </source>
</evidence>
<dbReference type="AlphaFoldDB" id="A0A2W4XYK8"/>
<evidence type="ECO:0000313" key="1">
    <source>
        <dbReference type="EMBL" id="PZO40331.1"/>
    </source>
</evidence>
<dbReference type="EMBL" id="QBMN01000075">
    <property type="protein sequence ID" value="PZO40331.1"/>
    <property type="molecule type" value="Genomic_DNA"/>
</dbReference>
<accession>A0A2W4XYK8</accession>
<gene>
    <name evidence="1" type="ORF">DCF17_11975</name>
</gene>
<organism evidence="1 2">
    <name type="scientific">Shackletoniella antarctica</name>
    <dbReference type="NCBI Taxonomy" id="268115"/>
    <lineage>
        <taxon>Bacteria</taxon>
        <taxon>Bacillati</taxon>
        <taxon>Cyanobacteriota</taxon>
        <taxon>Cyanophyceae</taxon>
        <taxon>Oculatellales</taxon>
        <taxon>Oculatellaceae</taxon>
        <taxon>Shackletoniella</taxon>
    </lineage>
</organism>
<name>A0A2W4XYK8_9CYAN</name>
<comment type="caution">
    <text evidence="1">The sequence shown here is derived from an EMBL/GenBank/DDBJ whole genome shotgun (WGS) entry which is preliminary data.</text>
</comment>
<dbReference type="Proteomes" id="UP000249081">
    <property type="component" value="Unassembled WGS sequence"/>
</dbReference>
<reference evidence="2" key="1">
    <citation type="submission" date="2018-04" db="EMBL/GenBank/DDBJ databases">
        <authorList>
            <person name="Cornet L."/>
        </authorList>
    </citation>
    <scope>NUCLEOTIDE SEQUENCE [LARGE SCALE GENOMIC DNA]</scope>
</reference>
<proteinExistence type="predicted"/>